<dbReference type="PaxDb" id="35128-Thaps25475"/>
<evidence type="ECO:0000313" key="3">
    <source>
        <dbReference type="Proteomes" id="UP000001449"/>
    </source>
</evidence>
<dbReference type="AlphaFoldDB" id="B8LD82"/>
<gene>
    <name evidence="2" type="ORF">THAPSDRAFT_25475</name>
</gene>
<dbReference type="GeneID" id="7446295"/>
<sequence length="317" mass="35603">MSTPTSTTTTTTPRRSTRQQTATARRVSQRALKRRHAGEGNDFKIYGDDYGILPIDAVYTSRALSSLLTLRTVSQWQFALPTATQRHANRVPLGFVCGYPVSFSGGEQYGGSMFLPSAATDTLQGRAIQHINNTWGSHPHSIARSNWSEGYKTIGIPVCKKKYRPFEFRVRRKNEKTGEVEIVVERMYGCGSHSGVRKMVIERHGERRGWEPFGQWSLSKAKAAARKETVRLNAELNENGSASGGNSEGYDSTTSSSEGETSSPPAMYCRREDITSLKRQQSWQTLCHNGMCNWKMKGKRDDICEEIESERLNKYDV</sequence>
<dbReference type="EMBL" id="DS999419">
    <property type="protein sequence ID" value="EED86760.1"/>
    <property type="molecule type" value="Genomic_DNA"/>
</dbReference>
<protein>
    <submittedName>
        <fullName evidence="2">Uncharacterized protein</fullName>
    </submittedName>
</protein>
<dbReference type="RefSeq" id="XP_002297032.1">
    <property type="nucleotide sequence ID" value="XM_002296996.1"/>
</dbReference>
<keyword evidence="3" id="KW-1185">Reference proteome</keyword>
<dbReference type="KEGG" id="tps:THAPSDRAFT_25475"/>
<feature type="region of interest" description="Disordered" evidence="1">
    <location>
        <begin position="235"/>
        <end position="266"/>
    </location>
</feature>
<feature type="compositionally biased region" description="Low complexity" evidence="1">
    <location>
        <begin position="248"/>
        <end position="263"/>
    </location>
</feature>
<dbReference type="Proteomes" id="UP000001449">
    <property type="component" value="Unassembled WGS sequence"/>
</dbReference>
<proteinExistence type="predicted"/>
<dbReference type="InParanoid" id="B8LD82"/>
<feature type="region of interest" description="Disordered" evidence="1">
    <location>
        <begin position="1"/>
        <end position="35"/>
    </location>
</feature>
<accession>B8LD82</accession>
<organism evidence="2 3">
    <name type="scientific">Thalassiosira pseudonana</name>
    <name type="common">Marine diatom</name>
    <name type="synonym">Cyclotella nana</name>
    <dbReference type="NCBI Taxonomy" id="35128"/>
    <lineage>
        <taxon>Eukaryota</taxon>
        <taxon>Sar</taxon>
        <taxon>Stramenopiles</taxon>
        <taxon>Ochrophyta</taxon>
        <taxon>Bacillariophyta</taxon>
        <taxon>Coscinodiscophyceae</taxon>
        <taxon>Thalassiosirophycidae</taxon>
        <taxon>Thalassiosirales</taxon>
        <taxon>Thalassiosiraceae</taxon>
        <taxon>Thalassiosira</taxon>
    </lineage>
</organism>
<reference evidence="2 3" key="2">
    <citation type="journal article" date="2008" name="Nature">
        <title>The Phaeodactylum genome reveals the evolutionary history of diatom genomes.</title>
        <authorList>
            <person name="Bowler C."/>
            <person name="Allen A.E."/>
            <person name="Badger J.H."/>
            <person name="Grimwood J."/>
            <person name="Jabbari K."/>
            <person name="Kuo A."/>
            <person name="Maheswari U."/>
            <person name="Martens C."/>
            <person name="Maumus F."/>
            <person name="Otillar R.P."/>
            <person name="Rayko E."/>
            <person name="Salamov A."/>
            <person name="Vandepoele K."/>
            <person name="Beszteri B."/>
            <person name="Gruber A."/>
            <person name="Heijde M."/>
            <person name="Katinka M."/>
            <person name="Mock T."/>
            <person name="Valentin K."/>
            <person name="Verret F."/>
            <person name="Berges J.A."/>
            <person name="Brownlee C."/>
            <person name="Cadoret J.P."/>
            <person name="Chiovitti A."/>
            <person name="Choi C.J."/>
            <person name="Coesel S."/>
            <person name="De Martino A."/>
            <person name="Detter J.C."/>
            <person name="Durkin C."/>
            <person name="Falciatore A."/>
            <person name="Fournet J."/>
            <person name="Haruta M."/>
            <person name="Huysman M.J."/>
            <person name="Jenkins B.D."/>
            <person name="Jiroutova K."/>
            <person name="Jorgensen R.E."/>
            <person name="Joubert Y."/>
            <person name="Kaplan A."/>
            <person name="Kroger N."/>
            <person name="Kroth P.G."/>
            <person name="La Roche J."/>
            <person name="Lindquist E."/>
            <person name="Lommer M."/>
            <person name="Martin-Jezequel V."/>
            <person name="Lopez P.J."/>
            <person name="Lucas S."/>
            <person name="Mangogna M."/>
            <person name="McGinnis K."/>
            <person name="Medlin L.K."/>
            <person name="Montsant A."/>
            <person name="Oudot-Le Secq M.P."/>
            <person name="Napoli C."/>
            <person name="Obornik M."/>
            <person name="Parker M.S."/>
            <person name="Petit J.L."/>
            <person name="Porcel B.M."/>
            <person name="Poulsen N."/>
            <person name="Robison M."/>
            <person name="Rychlewski L."/>
            <person name="Rynearson T.A."/>
            <person name="Schmutz J."/>
            <person name="Shapiro H."/>
            <person name="Siaut M."/>
            <person name="Stanley M."/>
            <person name="Sussman M.R."/>
            <person name="Taylor A.R."/>
            <person name="Vardi A."/>
            <person name="von Dassow P."/>
            <person name="Vyverman W."/>
            <person name="Willis A."/>
            <person name="Wyrwicz L.S."/>
            <person name="Rokhsar D.S."/>
            <person name="Weissenbach J."/>
            <person name="Armbrust E.V."/>
            <person name="Green B.R."/>
            <person name="Van de Peer Y."/>
            <person name="Grigoriev I.V."/>
        </authorList>
    </citation>
    <scope>NUCLEOTIDE SEQUENCE [LARGE SCALE GENOMIC DNA]</scope>
    <source>
        <strain evidence="2 3">CCMP1335</strain>
    </source>
</reference>
<evidence type="ECO:0000256" key="1">
    <source>
        <dbReference type="SAM" id="MobiDB-lite"/>
    </source>
</evidence>
<feature type="compositionally biased region" description="Low complexity" evidence="1">
    <location>
        <begin position="1"/>
        <end position="26"/>
    </location>
</feature>
<name>B8LD82_THAPS</name>
<evidence type="ECO:0000313" key="2">
    <source>
        <dbReference type="EMBL" id="EED86760.1"/>
    </source>
</evidence>
<reference evidence="2 3" key="1">
    <citation type="journal article" date="2004" name="Science">
        <title>The genome of the diatom Thalassiosira pseudonana: ecology, evolution, and metabolism.</title>
        <authorList>
            <person name="Armbrust E.V."/>
            <person name="Berges J.A."/>
            <person name="Bowler C."/>
            <person name="Green B.R."/>
            <person name="Martinez D."/>
            <person name="Putnam N.H."/>
            <person name="Zhou S."/>
            <person name="Allen A.E."/>
            <person name="Apt K.E."/>
            <person name="Bechner M."/>
            <person name="Brzezinski M.A."/>
            <person name="Chaal B.K."/>
            <person name="Chiovitti A."/>
            <person name="Davis A.K."/>
            <person name="Demarest M.S."/>
            <person name="Detter J.C."/>
            <person name="Glavina T."/>
            <person name="Goodstein D."/>
            <person name="Hadi M.Z."/>
            <person name="Hellsten U."/>
            <person name="Hildebrand M."/>
            <person name="Jenkins B.D."/>
            <person name="Jurka J."/>
            <person name="Kapitonov V.V."/>
            <person name="Kroger N."/>
            <person name="Lau W.W."/>
            <person name="Lane T.W."/>
            <person name="Larimer F.W."/>
            <person name="Lippmeier J.C."/>
            <person name="Lucas S."/>
            <person name="Medina M."/>
            <person name="Montsant A."/>
            <person name="Obornik M."/>
            <person name="Parker M.S."/>
            <person name="Palenik B."/>
            <person name="Pazour G.J."/>
            <person name="Richardson P.M."/>
            <person name="Rynearson T.A."/>
            <person name="Saito M.A."/>
            <person name="Schwartz D.C."/>
            <person name="Thamatrakoln K."/>
            <person name="Valentin K."/>
            <person name="Vardi A."/>
            <person name="Wilkerson F.P."/>
            <person name="Rokhsar D.S."/>
        </authorList>
    </citation>
    <scope>NUCLEOTIDE SEQUENCE [LARGE SCALE GENOMIC DNA]</scope>
    <source>
        <strain evidence="2 3">CCMP1335</strain>
    </source>
</reference>
<dbReference type="HOGENOM" id="CLU_878493_0_0_1"/>
<dbReference type="eggNOG" id="ENOG502SRGY">
    <property type="taxonomic scope" value="Eukaryota"/>
</dbReference>